<evidence type="ECO:0000256" key="1">
    <source>
        <dbReference type="ARBA" id="ARBA00000971"/>
    </source>
</evidence>
<evidence type="ECO:0000256" key="9">
    <source>
        <dbReference type="SAM" id="MobiDB-lite"/>
    </source>
</evidence>
<keyword evidence="12" id="KW-1185">Reference proteome</keyword>
<evidence type="ECO:0000256" key="6">
    <source>
        <dbReference type="ARBA" id="ARBA00030642"/>
    </source>
</evidence>
<dbReference type="InterPro" id="IPR050245">
    <property type="entry name" value="PrsA_foldase"/>
</dbReference>
<feature type="region of interest" description="Disordered" evidence="9">
    <location>
        <begin position="1"/>
        <end position="30"/>
    </location>
</feature>
<evidence type="ECO:0000256" key="5">
    <source>
        <dbReference type="ARBA" id="ARBA00023110"/>
    </source>
</evidence>
<comment type="similarity">
    <text evidence="2">Belongs to the PpiC/parvulin rotamase family.</text>
</comment>
<evidence type="ECO:0000256" key="8">
    <source>
        <dbReference type="PROSITE-ProRule" id="PRU00278"/>
    </source>
</evidence>
<dbReference type="PANTHER" id="PTHR47245">
    <property type="entry name" value="PEPTIDYLPROLYL ISOMERASE"/>
    <property type="match status" value="1"/>
</dbReference>
<dbReference type="InterPro" id="IPR023058">
    <property type="entry name" value="PPIase_PpiC_CS"/>
</dbReference>
<accession>A0A369TDX4</accession>
<dbReference type="EC" id="5.2.1.8" evidence="3"/>
<reference evidence="11 12" key="1">
    <citation type="submission" date="2018-07" db="EMBL/GenBank/DDBJ databases">
        <title>Venubactetium sediminum gen. nov., sp. nov., isolated from a marine solar saltern.</title>
        <authorList>
            <person name="Wang S."/>
        </authorList>
    </citation>
    <scope>NUCLEOTIDE SEQUENCE [LARGE SCALE GENOMIC DNA]</scope>
    <source>
        <strain evidence="11 12">WD2A32</strain>
    </source>
</reference>
<evidence type="ECO:0000256" key="3">
    <source>
        <dbReference type="ARBA" id="ARBA00013194"/>
    </source>
</evidence>
<evidence type="ECO:0000256" key="7">
    <source>
        <dbReference type="ARBA" id="ARBA00031484"/>
    </source>
</evidence>
<evidence type="ECO:0000256" key="2">
    <source>
        <dbReference type="ARBA" id="ARBA00007656"/>
    </source>
</evidence>
<protein>
    <recommendedName>
        <fullName evidence="4">Parvulin-like PPIase</fullName>
        <ecNumber evidence="3">5.2.1.8</ecNumber>
    </recommendedName>
    <alternativeName>
        <fullName evidence="6">Peptidyl-prolyl cis-trans isomerase plp</fullName>
    </alternativeName>
    <alternativeName>
        <fullName evidence="7">Rotamase plp</fullName>
    </alternativeName>
</protein>
<organism evidence="11 12">
    <name type="scientific">Ferruginivarius sediminum</name>
    <dbReference type="NCBI Taxonomy" id="2661937"/>
    <lineage>
        <taxon>Bacteria</taxon>
        <taxon>Pseudomonadati</taxon>
        <taxon>Pseudomonadota</taxon>
        <taxon>Alphaproteobacteria</taxon>
        <taxon>Rhodospirillales</taxon>
        <taxon>Rhodospirillaceae</taxon>
        <taxon>Ferruginivarius</taxon>
    </lineage>
</organism>
<gene>
    <name evidence="11" type="ORF">DRB17_04520</name>
</gene>
<dbReference type="PANTHER" id="PTHR47245:SF2">
    <property type="entry name" value="PEPTIDYL-PROLYL CIS-TRANS ISOMERASE HP_0175-RELATED"/>
    <property type="match status" value="1"/>
</dbReference>
<dbReference type="EMBL" id="QPMH01000003">
    <property type="protein sequence ID" value="RDD63042.1"/>
    <property type="molecule type" value="Genomic_DNA"/>
</dbReference>
<dbReference type="InterPro" id="IPR027304">
    <property type="entry name" value="Trigger_fact/SurA_dom_sf"/>
</dbReference>
<dbReference type="Gene3D" id="3.10.50.40">
    <property type="match status" value="1"/>
</dbReference>
<keyword evidence="5 8" id="KW-0697">Rotamase</keyword>
<dbReference type="InterPro" id="IPR046357">
    <property type="entry name" value="PPIase_dom_sf"/>
</dbReference>
<proteinExistence type="inferred from homology"/>
<dbReference type="SUPFAM" id="SSF109998">
    <property type="entry name" value="Triger factor/SurA peptide-binding domain-like"/>
    <property type="match status" value="1"/>
</dbReference>
<keyword evidence="8 11" id="KW-0413">Isomerase</keyword>
<name>A0A369TDX4_9PROT</name>
<dbReference type="Proteomes" id="UP000253941">
    <property type="component" value="Unassembled WGS sequence"/>
</dbReference>
<dbReference type="PROSITE" id="PS01096">
    <property type="entry name" value="PPIC_PPIASE_1"/>
    <property type="match status" value="1"/>
</dbReference>
<dbReference type="Pfam" id="PF00639">
    <property type="entry name" value="Rotamase"/>
    <property type="match status" value="1"/>
</dbReference>
<evidence type="ECO:0000313" key="12">
    <source>
        <dbReference type="Proteomes" id="UP000253941"/>
    </source>
</evidence>
<evidence type="ECO:0000256" key="4">
    <source>
        <dbReference type="ARBA" id="ARBA00018370"/>
    </source>
</evidence>
<evidence type="ECO:0000313" key="11">
    <source>
        <dbReference type="EMBL" id="RDD63042.1"/>
    </source>
</evidence>
<dbReference type="PROSITE" id="PS50198">
    <property type="entry name" value="PPIC_PPIASE_2"/>
    <property type="match status" value="1"/>
</dbReference>
<sequence length="263" mass="29693">MSVTVNGVEIDEQQIATETQNHPSETLSEAREEATRALVVRELLLQEARRLNFAPDPQLLAEGKRETDEDSQIRQLLDDQLDLPTADEATCRHYYDNNRQRFQSPELYEAAHIFFPADPDDSAAREEAEERAKVTIAEIQDDPARFAELARARSACPSSKDGGSLGQVTRGQTVPEFETFLDSLEEGQLCPVPVPTRFGLHVVRLDRREPGQELPFEAVKERIAEYLRERVYRRAAAQYVRILAGQADIRGFEMDGAQSPLVQ</sequence>
<dbReference type="InterPro" id="IPR000297">
    <property type="entry name" value="PPIase_PpiC"/>
</dbReference>
<comment type="catalytic activity">
    <reaction evidence="1">
        <text>[protein]-peptidylproline (omega=180) = [protein]-peptidylproline (omega=0)</text>
        <dbReference type="Rhea" id="RHEA:16237"/>
        <dbReference type="Rhea" id="RHEA-COMP:10747"/>
        <dbReference type="Rhea" id="RHEA-COMP:10748"/>
        <dbReference type="ChEBI" id="CHEBI:83833"/>
        <dbReference type="ChEBI" id="CHEBI:83834"/>
        <dbReference type="EC" id="5.2.1.8"/>
    </reaction>
</comment>
<comment type="caution">
    <text evidence="11">The sequence shown here is derived from an EMBL/GenBank/DDBJ whole genome shotgun (WGS) entry which is preliminary data.</text>
</comment>
<dbReference type="SUPFAM" id="SSF54534">
    <property type="entry name" value="FKBP-like"/>
    <property type="match status" value="1"/>
</dbReference>
<feature type="compositionally biased region" description="Polar residues" evidence="9">
    <location>
        <begin position="14"/>
        <end position="27"/>
    </location>
</feature>
<dbReference type="GO" id="GO:0003755">
    <property type="term" value="F:peptidyl-prolyl cis-trans isomerase activity"/>
    <property type="evidence" value="ECO:0007669"/>
    <property type="project" value="UniProtKB-KW"/>
</dbReference>
<evidence type="ECO:0000259" key="10">
    <source>
        <dbReference type="PROSITE" id="PS50198"/>
    </source>
</evidence>
<dbReference type="AlphaFoldDB" id="A0A369TDX4"/>
<feature type="domain" description="PpiC" evidence="10">
    <location>
        <begin position="105"/>
        <end position="207"/>
    </location>
</feature>
<dbReference type="RefSeq" id="WP_114580993.1">
    <property type="nucleotide sequence ID" value="NZ_QPMH01000003.1"/>
</dbReference>